<evidence type="ECO:0000256" key="2">
    <source>
        <dbReference type="ARBA" id="ARBA00022448"/>
    </source>
</evidence>
<dbReference type="PROSITE" id="PS00211">
    <property type="entry name" value="ABC_TRANSPORTER_1"/>
    <property type="match status" value="1"/>
</dbReference>
<dbReference type="Pfam" id="PF00005">
    <property type="entry name" value="ABC_tran"/>
    <property type="match status" value="1"/>
</dbReference>
<accession>A0A7J3XZ53</accession>
<organism evidence="7">
    <name type="scientific">Thermogladius calderae</name>
    <dbReference type="NCBI Taxonomy" id="1200300"/>
    <lineage>
        <taxon>Archaea</taxon>
        <taxon>Thermoproteota</taxon>
        <taxon>Thermoprotei</taxon>
        <taxon>Desulfurococcales</taxon>
        <taxon>Desulfurococcaceae</taxon>
        <taxon>Thermogladius</taxon>
    </lineage>
</organism>
<dbReference type="PROSITE" id="PS50893">
    <property type="entry name" value="ABC_TRANSPORTER_2"/>
    <property type="match status" value="1"/>
</dbReference>
<dbReference type="InterPro" id="IPR003593">
    <property type="entry name" value="AAA+_ATPase"/>
</dbReference>
<sequence>MWGVRVLETRHLTAGYGKLRVIEGVSIRVGEKEIVSIVGPNGAGKTTLLNSIMGLADIHGGVILFDDMDITNLKTEKRVTIGLSYSPQMNNVFPNMTVLENLALGAFTRRGIDSKAEIKEIFQLFPELANRAHSKARNLSGGERQMLAIARALMSRPKLLLLDEPTTGLSPKASGALLSKLLEIKKTGVSILLVEQNVDYAMRVADRIYHIASGRVAGEYLPDSPEIKVLTERFLTGRVPSQSF</sequence>
<keyword evidence="3" id="KW-0547">Nucleotide-binding</keyword>
<comment type="caution">
    <text evidence="7">The sequence shown here is derived from an EMBL/GenBank/DDBJ whole genome shotgun (WGS) entry which is preliminary data.</text>
</comment>
<dbReference type="EMBL" id="DRYK01000049">
    <property type="protein sequence ID" value="HHP67871.1"/>
    <property type="molecule type" value="Genomic_DNA"/>
</dbReference>
<evidence type="ECO:0000256" key="1">
    <source>
        <dbReference type="ARBA" id="ARBA00005417"/>
    </source>
</evidence>
<keyword evidence="5" id="KW-0029">Amino-acid transport</keyword>
<proteinExistence type="inferred from homology"/>
<dbReference type="InterPro" id="IPR017871">
    <property type="entry name" value="ABC_transporter-like_CS"/>
</dbReference>
<dbReference type="PANTHER" id="PTHR43820:SF7">
    <property type="entry name" value="BRANCHED-CHAIN AMINO ACID TRANSPORT ATP-BINDING PROTEIN LIVF-RELATED"/>
    <property type="match status" value="1"/>
</dbReference>
<evidence type="ECO:0000256" key="4">
    <source>
        <dbReference type="ARBA" id="ARBA00022840"/>
    </source>
</evidence>
<evidence type="ECO:0000256" key="5">
    <source>
        <dbReference type="ARBA" id="ARBA00022970"/>
    </source>
</evidence>
<dbReference type="GO" id="GO:0015658">
    <property type="term" value="F:branched-chain amino acid transmembrane transporter activity"/>
    <property type="evidence" value="ECO:0007669"/>
    <property type="project" value="TreeGrafter"/>
</dbReference>
<evidence type="ECO:0000256" key="3">
    <source>
        <dbReference type="ARBA" id="ARBA00022741"/>
    </source>
</evidence>
<comment type="similarity">
    <text evidence="1">Belongs to the ABC transporter superfamily.</text>
</comment>
<dbReference type="CDD" id="cd03224">
    <property type="entry name" value="ABC_TM1139_LivF_branched"/>
    <property type="match status" value="1"/>
</dbReference>
<keyword evidence="2" id="KW-0813">Transport</keyword>
<name>A0A7J3XZ53_9CREN</name>
<dbReference type="SUPFAM" id="SSF52540">
    <property type="entry name" value="P-loop containing nucleoside triphosphate hydrolases"/>
    <property type="match status" value="1"/>
</dbReference>
<gene>
    <name evidence="7" type="ORF">ENM60_03665</name>
</gene>
<dbReference type="InterPro" id="IPR027417">
    <property type="entry name" value="P-loop_NTPase"/>
</dbReference>
<dbReference type="GO" id="GO:0005524">
    <property type="term" value="F:ATP binding"/>
    <property type="evidence" value="ECO:0007669"/>
    <property type="project" value="UniProtKB-KW"/>
</dbReference>
<evidence type="ECO:0000313" key="7">
    <source>
        <dbReference type="EMBL" id="HHP67871.1"/>
    </source>
</evidence>
<dbReference type="InterPro" id="IPR003439">
    <property type="entry name" value="ABC_transporter-like_ATP-bd"/>
</dbReference>
<dbReference type="GO" id="GO:0016887">
    <property type="term" value="F:ATP hydrolysis activity"/>
    <property type="evidence" value="ECO:0007669"/>
    <property type="project" value="InterPro"/>
</dbReference>
<reference evidence="7" key="1">
    <citation type="journal article" date="2020" name="mSystems">
        <title>Genome- and Community-Level Interaction Insights into Carbon Utilization and Element Cycling Functions of Hydrothermarchaeota in Hydrothermal Sediment.</title>
        <authorList>
            <person name="Zhou Z."/>
            <person name="Liu Y."/>
            <person name="Xu W."/>
            <person name="Pan J."/>
            <person name="Luo Z.H."/>
            <person name="Li M."/>
        </authorList>
    </citation>
    <scope>NUCLEOTIDE SEQUENCE [LARGE SCALE GENOMIC DNA]</scope>
    <source>
        <strain evidence="7">SpSt-110</strain>
    </source>
</reference>
<dbReference type="AlphaFoldDB" id="A0A7J3XZ53"/>
<dbReference type="PANTHER" id="PTHR43820">
    <property type="entry name" value="HIGH-AFFINITY BRANCHED-CHAIN AMINO ACID TRANSPORT ATP-BINDING PROTEIN LIVF"/>
    <property type="match status" value="1"/>
</dbReference>
<dbReference type="InterPro" id="IPR052156">
    <property type="entry name" value="BCAA_Transport_ATP-bd_LivF"/>
</dbReference>
<keyword evidence="4 7" id="KW-0067">ATP-binding</keyword>
<evidence type="ECO:0000259" key="6">
    <source>
        <dbReference type="PROSITE" id="PS50893"/>
    </source>
</evidence>
<dbReference type="GO" id="GO:0015807">
    <property type="term" value="P:L-amino acid transport"/>
    <property type="evidence" value="ECO:0007669"/>
    <property type="project" value="TreeGrafter"/>
</dbReference>
<feature type="domain" description="ABC transporter" evidence="6">
    <location>
        <begin position="7"/>
        <end position="238"/>
    </location>
</feature>
<dbReference type="SMART" id="SM00382">
    <property type="entry name" value="AAA"/>
    <property type="match status" value="1"/>
</dbReference>
<protein>
    <submittedName>
        <fullName evidence="7">ABC transporter ATP-binding protein</fullName>
    </submittedName>
</protein>
<dbReference type="Gene3D" id="3.40.50.300">
    <property type="entry name" value="P-loop containing nucleotide triphosphate hydrolases"/>
    <property type="match status" value="1"/>
</dbReference>